<gene>
    <name evidence="1" type="ORF">I2501_27535</name>
</gene>
<dbReference type="Proteomes" id="UP000657385">
    <property type="component" value="Unassembled WGS sequence"/>
</dbReference>
<protein>
    <submittedName>
        <fullName evidence="1">Uncharacterized protein</fullName>
    </submittedName>
</protein>
<reference evidence="1" key="1">
    <citation type="submission" date="2020-11" db="EMBL/GenBank/DDBJ databases">
        <title>Isolation and identification of active actinomycetes.</title>
        <authorList>
            <person name="Yu B."/>
        </authorList>
    </citation>
    <scope>NUCLEOTIDE SEQUENCE</scope>
    <source>
        <strain evidence="1">NEAU-YB345</strain>
    </source>
</reference>
<comment type="caution">
    <text evidence="1">The sequence shown here is derived from an EMBL/GenBank/DDBJ whole genome shotgun (WGS) entry which is preliminary data.</text>
</comment>
<dbReference type="RefSeq" id="WP_196196952.1">
    <property type="nucleotide sequence ID" value="NZ_JADPRT010000013.1"/>
</dbReference>
<dbReference type="EMBL" id="JADPRT010000013">
    <property type="protein sequence ID" value="MBF9071782.1"/>
    <property type="molecule type" value="Genomic_DNA"/>
</dbReference>
<dbReference type="AlphaFoldDB" id="A0A931B948"/>
<evidence type="ECO:0000313" key="2">
    <source>
        <dbReference type="Proteomes" id="UP000657385"/>
    </source>
</evidence>
<keyword evidence="2" id="KW-1185">Reference proteome</keyword>
<organism evidence="1 2">
    <name type="scientific">Streptacidiphilus fuscans</name>
    <dbReference type="NCBI Taxonomy" id="2789292"/>
    <lineage>
        <taxon>Bacteria</taxon>
        <taxon>Bacillati</taxon>
        <taxon>Actinomycetota</taxon>
        <taxon>Actinomycetes</taxon>
        <taxon>Kitasatosporales</taxon>
        <taxon>Streptomycetaceae</taxon>
        <taxon>Streptacidiphilus</taxon>
    </lineage>
</organism>
<accession>A0A931B948</accession>
<proteinExistence type="predicted"/>
<name>A0A931B948_9ACTN</name>
<evidence type="ECO:0000313" key="1">
    <source>
        <dbReference type="EMBL" id="MBF9071782.1"/>
    </source>
</evidence>
<sequence>MTDTEERDSPRGWLEDRELREKLRAATVLMLDAMADVIEDEGLTLSAVLQSGAEFACSHADLPDRYAPLVEAEAVGYLARTLARVPQSLFTGQLMVYVRKIDSLAQPQQVKLLRRAAAAYTRRLPASAAAPEPADAPTVPYVVGRYQGGPYVAFAALTRHPAARRPAR</sequence>